<dbReference type="EMBL" id="MFVU01000015">
    <property type="protein sequence ID" value="OGJ01912.1"/>
    <property type="molecule type" value="Genomic_DNA"/>
</dbReference>
<evidence type="ECO:0000313" key="4">
    <source>
        <dbReference type="EMBL" id="OGJ01912.1"/>
    </source>
</evidence>
<dbReference type="AlphaFoldDB" id="A0A1F6Y6E4"/>
<dbReference type="GO" id="GO:0003735">
    <property type="term" value="F:structural constituent of ribosome"/>
    <property type="evidence" value="ECO:0007669"/>
    <property type="project" value="InterPro"/>
</dbReference>
<gene>
    <name evidence="4" type="ORF">A3G53_01330</name>
</gene>
<evidence type="ECO:0000313" key="5">
    <source>
        <dbReference type="Proteomes" id="UP000178645"/>
    </source>
</evidence>
<evidence type="ECO:0000256" key="1">
    <source>
        <dbReference type="ARBA" id="ARBA00006598"/>
    </source>
</evidence>
<reference evidence="4 5" key="1">
    <citation type="journal article" date="2016" name="Nat. Commun.">
        <title>Thousands of microbial genomes shed light on interconnected biogeochemical processes in an aquifer system.</title>
        <authorList>
            <person name="Anantharaman K."/>
            <person name="Brown C.T."/>
            <person name="Hug L.A."/>
            <person name="Sharon I."/>
            <person name="Castelle C.J."/>
            <person name="Probst A.J."/>
            <person name="Thomas B.C."/>
            <person name="Singh A."/>
            <person name="Wilkins M.J."/>
            <person name="Karaoz U."/>
            <person name="Brodie E.L."/>
            <person name="Williams K.H."/>
            <person name="Hubbard S.S."/>
            <person name="Banfield J.F."/>
        </authorList>
    </citation>
    <scope>NUCLEOTIDE SEQUENCE [LARGE SCALE GENOMIC DNA]</scope>
</reference>
<keyword evidence="3" id="KW-0687">Ribonucleoprotein</keyword>
<proteinExistence type="inferred from homology"/>
<keyword evidence="2" id="KW-0689">Ribosomal protein</keyword>
<dbReference type="Gene3D" id="4.10.410.60">
    <property type="match status" value="1"/>
</dbReference>
<dbReference type="Pfam" id="PF01632">
    <property type="entry name" value="Ribosomal_L35p"/>
    <property type="match status" value="1"/>
</dbReference>
<dbReference type="Proteomes" id="UP000178645">
    <property type="component" value="Unassembled WGS sequence"/>
</dbReference>
<dbReference type="GO" id="GO:0005840">
    <property type="term" value="C:ribosome"/>
    <property type="evidence" value="ECO:0007669"/>
    <property type="project" value="UniProtKB-KW"/>
</dbReference>
<evidence type="ECO:0000256" key="2">
    <source>
        <dbReference type="ARBA" id="ARBA00022980"/>
    </source>
</evidence>
<evidence type="ECO:0008006" key="6">
    <source>
        <dbReference type="Google" id="ProtNLM"/>
    </source>
</evidence>
<dbReference type="InterPro" id="IPR021137">
    <property type="entry name" value="Ribosomal_bL35-like"/>
</dbReference>
<comment type="caution">
    <text evidence="4">The sequence shown here is derived from an EMBL/GenBank/DDBJ whole genome shotgun (WGS) entry which is preliminary data.</text>
</comment>
<sequence length="65" mass="7356">MGKGMKTNKSYLKRLKLTKNGKILSRKAGFNHFNAKQSRVKQLGGRKGNNFVIKNKPLSHLLPFS</sequence>
<comment type="similarity">
    <text evidence="1">Belongs to the bacterial ribosomal protein bL35 family.</text>
</comment>
<organism evidence="4 5">
    <name type="scientific">Candidatus Nomurabacteria bacterium RIFCSPLOWO2_12_FULL_44_11</name>
    <dbReference type="NCBI Taxonomy" id="1801796"/>
    <lineage>
        <taxon>Bacteria</taxon>
        <taxon>Candidatus Nomuraibacteriota</taxon>
    </lineage>
</organism>
<dbReference type="SUPFAM" id="SSF143034">
    <property type="entry name" value="L35p-like"/>
    <property type="match status" value="1"/>
</dbReference>
<dbReference type="GO" id="GO:0006412">
    <property type="term" value="P:translation"/>
    <property type="evidence" value="ECO:0007669"/>
    <property type="project" value="InterPro"/>
</dbReference>
<name>A0A1F6Y6E4_9BACT</name>
<dbReference type="GO" id="GO:1990904">
    <property type="term" value="C:ribonucleoprotein complex"/>
    <property type="evidence" value="ECO:0007669"/>
    <property type="project" value="UniProtKB-KW"/>
</dbReference>
<evidence type="ECO:0000256" key="3">
    <source>
        <dbReference type="ARBA" id="ARBA00023274"/>
    </source>
</evidence>
<dbReference type="InterPro" id="IPR037229">
    <property type="entry name" value="Ribosomal_bL35_sf"/>
</dbReference>
<protein>
    <recommendedName>
        <fullName evidence="6">50S ribosomal protein L35</fullName>
    </recommendedName>
</protein>
<accession>A0A1F6Y6E4</accession>